<dbReference type="OrthoDB" id="5431474at2759"/>
<feature type="region of interest" description="Disordered" evidence="1">
    <location>
        <begin position="1"/>
        <end position="40"/>
    </location>
</feature>
<keyword evidence="3" id="KW-1185">Reference proteome</keyword>
<feature type="non-terminal residue" evidence="2">
    <location>
        <position position="1"/>
    </location>
</feature>
<dbReference type="AlphaFoldDB" id="A0A4V5N852"/>
<evidence type="ECO:0000313" key="2">
    <source>
        <dbReference type="EMBL" id="TKA42289.1"/>
    </source>
</evidence>
<gene>
    <name evidence="2" type="ORF">B0A55_13551</name>
</gene>
<dbReference type="Proteomes" id="UP000309340">
    <property type="component" value="Unassembled WGS sequence"/>
</dbReference>
<sequence length="431" mass="47349">QKRASQEAAVETEGLKRKLSLAKKAQSESGEVRRERDRLRQDVERGSRRILQLKEIVRKSKDQEKSLRNAVSDLECRLVAANNERTDVLEGFHEASGELQKLAGRELVLMQEVEGLAIGSDSGTQQIRELRRVVAVRDARIRQLEEDLEATQDGTLGRSTNANAMTDDRVNELEVFLYDHKKMLSAAPEDCERYNSLLHQELRRQSRAAAQTAGTISAPRVDAEAFTEATEKAKSIVLLTTDSDPATATALLERELEHCLKEILLYKLDIRGYKKDLKRAQAQLAELKAVSIARPPTPDRESSSSIRSDASSTRKLDDTFGPASPPVHPGLGILLPQPPQTPTRTLATATSTALLIATPPLPLSPPPPRPMTPKGAYKKLPKPPAARTPSPLPVATLLQRDGTLRSLSESIISSYAQRDTPGMASYTPSLA</sequence>
<dbReference type="STRING" id="329884.A0A4V5N852"/>
<feature type="region of interest" description="Disordered" evidence="1">
    <location>
        <begin position="358"/>
        <end position="393"/>
    </location>
</feature>
<feature type="compositionally biased region" description="Basic and acidic residues" evidence="1">
    <location>
        <begin position="30"/>
        <end position="40"/>
    </location>
</feature>
<feature type="non-terminal residue" evidence="2">
    <location>
        <position position="431"/>
    </location>
</feature>
<reference evidence="2 3" key="1">
    <citation type="submission" date="2017-03" db="EMBL/GenBank/DDBJ databases">
        <title>Genomes of endolithic fungi from Antarctica.</title>
        <authorList>
            <person name="Coleine C."/>
            <person name="Masonjones S."/>
            <person name="Stajich J.E."/>
        </authorList>
    </citation>
    <scope>NUCLEOTIDE SEQUENCE [LARGE SCALE GENOMIC DNA]</scope>
    <source>
        <strain evidence="2 3">CCFEE 5184</strain>
    </source>
</reference>
<evidence type="ECO:0000256" key="1">
    <source>
        <dbReference type="SAM" id="MobiDB-lite"/>
    </source>
</evidence>
<feature type="region of interest" description="Disordered" evidence="1">
    <location>
        <begin position="293"/>
        <end position="344"/>
    </location>
</feature>
<proteinExistence type="predicted"/>
<evidence type="ECO:0000313" key="3">
    <source>
        <dbReference type="Proteomes" id="UP000309340"/>
    </source>
</evidence>
<name>A0A4V5N852_9PEZI</name>
<comment type="caution">
    <text evidence="2">The sequence shown here is derived from an EMBL/GenBank/DDBJ whole genome shotgun (WGS) entry which is preliminary data.</text>
</comment>
<accession>A0A4V5N852</accession>
<feature type="compositionally biased region" description="Pro residues" evidence="1">
    <location>
        <begin position="382"/>
        <end position="392"/>
    </location>
</feature>
<organism evidence="2 3">
    <name type="scientific">Friedmanniomyces simplex</name>
    <dbReference type="NCBI Taxonomy" id="329884"/>
    <lineage>
        <taxon>Eukaryota</taxon>
        <taxon>Fungi</taxon>
        <taxon>Dikarya</taxon>
        <taxon>Ascomycota</taxon>
        <taxon>Pezizomycotina</taxon>
        <taxon>Dothideomycetes</taxon>
        <taxon>Dothideomycetidae</taxon>
        <taxon>Mycosphaerellales</taxon>
        <taxon>Teratosphaeriaceae</taxon>
        <taxon>Friedmanniomyces</taxon>
    </lineage>
</organism>
<feature type="compositionally biased region" description="Pro residues" evidence="1">
    <location>
        <begin position="359"/>
        <end position="371"/>
    </location>
</feature>
<protein>
    <submittedName>
        <fullName evidence="2">Uncharacterized protein</fullName>
    </submittedName>
</protein>
<dbReference type="EMBL" id="NAJQ01002497">
    <property type="protein sequence ID" value="TKA42289.1"/>
    <property type="molecule type" value="Genomic_DNA"/>
</dbReference>